<evidence type="ECO:0000313" key="2">
    <source>
        <dbReference type="EMBL" id="ROR91830.1"/>
    </source>
</evidence>
<keyword evidence="3" id="KW-1185">Reference proteome</keyword>
<dbReference type="InterPro" id="IPR005183">
    <property type="entry name" value="DUF305_CopM-like"/>
</dbReference>
<dbReference type="EMBL" id="RKHO01000001">
    <property type="protein sequence ID" value="ROR91830.1"/>
    <property type="molecule type" value="Genomic_DNA"/>
</dbReference>
<sequence length="194" mass="21313">MASVIAAIFFVRERPPASDSPEAGFARDMQVHHAQAVEMSLIVRDKSDDPEVRALAYDIATSQQQQIGQMAAWLQLWDLPASSEQPQMSWMRGAEGDGQPMQMPTDGRMPGLASPEQLDQLRQAKPGQGEALFLELMIEHHKAGAAMARAAYVRTDEPAVRSLSSAIVTSQMAEVRAMEGLLDSRRPATVDQER</sequence>
<proteinExistence type="predicted"/>
<dbReference type="Proteomes" id="UP000281738">
    <property type="component" value="Unassembled WGS sequence"/>
</dbReference>
<feature type="domain" description="DUF305" evidence="1">
    <location>
        <begin position="22"/>
        <end position="182"/>
    </location>
</feature>
<organism evidence="2 3">
    <name type="scientific">Nocardioides aurantiacus</name>
    <dbReference type="NCBI Taxonomy" id="86796"/>
    <lineage>
        <taxon>Bacteria</taxon>
        <taxon>Bacillati</taxon>
        <taxon>Actinomycetota</taxon>
        <taxon>Actinomycetes</taxon>
        <taxon>Propionibacteriales</taxon>
        <taxon>Nocardioidaceae</taxon>
        <taxon>Nocardioides</taxon>
    </lineage>
</organism>
<accession>A0A3N2CWB9</accession>
<dbReference type="PANTHER" id="PTHR36933">
    <property type="entry name" value="SLL0788 PROTEIN"/>
    <property type="match status" value="1"/>
</dbReference>
<gene>
    <name evidence="2" type="ORF">EDD33_2707</name>
</gene>
<dbReference type="Gene3D" id="1.20.1260.10">
    <property type="match status" value="1"/>
</dbReference>
<evidence type="ECO:0000259" key="1">
    <source>
        <dbReference type="Pfam" id="PF03713"/>
    </source>
</evidence>
<dbReference type="RefSeq" id="WP_211332543.1">
    <property type="nucleotide sequence ID" value="NZ_RKHO01000001.1"/>
</dbReference>
<dbReference type="Pfam" id="PF03713">
    <property type="entry name" value="DUF305"/>
    <property type="match status" value="1"/>
</dbReference>
<dbReference type="PANTHER" id="PTHR36933:SF1">
    <property type="entry name" value="SLL0788 PROTEIN"/>
    <property type="match status" value="1"/>
</dbReference>
<comment type="caution">
    <text evidence="2">The sequence shown here is derived from an EMBL/GenBank/DDBJ whole genome shotgun (WGS) entry which is preliminary data.</text>
</comment>
<reference evidence="2 3" key="1">
    <citation type="submission" date="2018-11" db="EMBL/GenBank/DDBJ databases">
        <title>Sequencing the genomes of 1000 actinobacteria strains.</title>
        <authorList>
            <person name="Klenk H.-P."/>
        </authorList>
    </citation>
    <scope>NUCLEOTIDE SEQUENCE [LARGE SCALE GENOMIC DNA]</scope>
    <source>
        <strain evidence="2 3">DSM 12652</strain>
    </source>
</reference>
<dbReference type="AlphaFoldDB" id="A0A3N2CWB9"/>
<name>A0A3N2CWB9_9ACTN</name>
<protein>
    <submittedName>
        <fullName evidence="2">Uncharacterized protein (DUF305 family)</fullName>
    </submittedName>
</protein>
<dbReference type="InterPro" id="IPR012347">
    <property type="entry name" value="Ferritin-like"/>
</dbReference>
<evidence type="ECO:0000313" key="3">
    <source>
        <dbReference type="Proteomes" id="UP000281738"/>
    </source>
</evidence>